<dbReference type="SMART" id="SM00597">
    <property type="entry name" value="ZnF_TTF"/>
    <property type="match status" value="1"/>
</dbReference>
<dbReference type="AlphaFoldDB" id="A0A8R2JKW9"/>
<reference evidence="2" key="2">
    <citation type="submission" date="2022-06" db="UniProtKB">
        <authorList>
            <consortium name="EnsemblMetazoa"/>
        </authorList>
    </citation>
    <scope>IDENTIFICATION</scope>
</reference>
<dbReference type="InterPro" id="IPR012337">
    <property type="entry name" value="RNaseH-like_sf"/>
</dbReference>
<dbReference type="PANTHER" id="PTHR45749:SF21">
    <property type="entry name" value="DUF4371 DOMAIN-CONTAINING PROTEIN"/>
    <property type="match status" value="1"/>
</dbReference>
<evidence type="ECO:0000313" key="3">
    <source>
        <dbReference type="Proteomes" id="UP000007819"/>
    </source>
</evidence>
<accession>A0A8R2JKW9</accession>
<sequence length="465" mass="52372">MSDKKPKRAQGNLDSFFSKKSKNEFKSINHNSEISNTAALSEATEPISSALDSPSTSNISPQKDLSKPINSKYDIGLYVNYVGSLPNEEKVSILNNVWTPDPNFIFPTQSYAKFKRQFQIKWLNTFKWLAYSKCKEGAFCKYCVLFLNQNQVGKGSHESLGGLVTKPYTNLKKALETFRCHASFSYHRTAVLNADNIIAILSNKQDNVLVQLNNQLKEDILQNRNMLKPIIQTIRLCGRQQFGLRGHQDSGRISMKEPIQNDGNFRCLLRHRAQHGNNTLKKYLETCSSNAMYTSPLIQNEIINIFGELIQSDIIKKISKSNYFSVLADETTDIAQIEQFSICIRYFEEELVILREDFLTFVPVHDVTGHGLATVLLNTLKELGLDLDKLRGQGYDGAATMSGNFRGVQAIVKNSYPKALYTHCVSHSLNLCLSDAAKTQAIRNSFSIISDCCAFFHSSAKRTTI</sequence>
<name>A0A8R2JKW9_ACYPI</name>
<protein>
    <recommendedName>
        <fullName evidence="1">TTF-type domain-containing protein</fullName>
    </recommendedName>
</protein>
<dbReference type="OrthoDB" id="6607855at2759"/>
<feature type="domain" description="TTF-type" evidence="1">
    <location>
        <begin position="114"/>
        <end position="203"/>
    </location>
</feature>
<evidence type="ECO:0000259" key="1">
    <source>
        <dbReference type="SMART" id="SM00597"/>
    </source>
</evidence>
<dbReference type="Pfam" id="PF14291">
    <property type="entry name" value="DUF4371"/>
    <property type="match status" value="1"/>
</dbReference>
<organism evidence="2 3">
    <name type="scientific">Acyrthosiphon pisum</name>
    <name type="common">Pea aphid</name>
    <dbReference type="NCBI Taxonomy" id="7029"/>
    <lineage>
        <taxon>Eukaryota</taxon>
        <taxon>Metazoa</taxon>
        <taxon>Ecdysozoa</taxon>
        <taxon>Arthropoda</taxon>
        <taxon>Hexapoda</taxon>
        <taxon>Insecta</taxon>
        <taxon>Pterygota</taxon>
        <taxon>Neoptera</taxon>
        <taxon>Paraneoptera</taxon>
        <taxon>Hemiptera</taxon>
        <taxon>Sternorrhyncha</taxon>
        <taxon>Aphidomorpha</taxon>
        <taxon>Aphidoidea</taxon>
        <taxon>Aphididae</taxon>
        <taxon>Macrosiphini</taxon>
        <taxon>Acyrthosiphon</taxon>
    </lineage>
</organism>
<dbReference type="EnsemblMetazoa" id="XM_029485070.1">
    <property type="protein sequence ID" value="XP_029340930.1"/>
    <property type="gene ID" value="LOC100569868"/>
</dbReference>
<dbReference type="InterPro" id="IPR025398">
    <property type="entry name" value="DUF4371"/>
</dbReference>
<dbReference type="GeneID" id="100569868"/>
<dbReference type="KEGG" id="api:100569868"/>
<proteinExistence type="predicted"/>
<keyword evidence="3" id="KW-1185">Reference proteome</keyword>
<dbReference type="RefSeq" id="XP_029340930.1">
    <property type="nucleotide sequence ID" value="XM_029485070.1"/>
</dbReference>
<dbReference type="SUPFAM" id="SSF53098">
    <property type="entry name" value="Ribonuclease H-like"/>
    <property type="match status" value="1"/>
</dbReference>
<evidence type="ECO:0000313" key="2">
    <source>
        <dbReference type="EnsemblMetazoa" id="XP_029340930.1"/>
    </source>
</evidence>
<dbReference type="InterPro" id="IPR006580">
    <property type="entry name" value="Znf_TTF"/>
</dbReference>
<dbReference type="PANTHER" id="PTHR45749">
    <property type="match status" value="1"/>
</dbReference>
<dbReference type="Proteomes" id="UP000007819">
    <property type="component" value="Chromosome X"/>
</dbReference>
<reference evidence="3" key="1">
    <citation type="submission" date="2010-06" db="EMBL/GenBank/DDBJ databases">
        <authorList>
            <person name="Jiang H."/>
            <person name="Abraham K."/>
            <person name="Ali S."/>
            <person name="Alsbrooks S.L."/>
            <person name="Anim B.N."/>
            <person name="Anosike U.S."/>
            <person name="Attaway T."/>
            <person name="Bandaranaike D.P."/>
            <person name="Battles P.K."/>
            <person name="Bell S.N."/>
            <person name="Bell A.V."/>
            <person name="Beltran B."/>
            <person name="Bickham C."/>
            <person name="Bustamante Y."/>
            <person name="Caleb T."/>
            <person name="Canada A."/>
            <person name="Cardenas V."/>
            <person name="Carter K."/>
            <person name="Chacko J."/>
            <person name="Chandrabose M.N."/>
            <person name="Chavez D."/>
            <person name="Chavez A."/>
            <person name="Chen L."/>
            <person name="Chu H.-S."/>
            <person name="Claassen K.J."/>
            <person name="Cockrell R."/>
            <person name="Collins M."/>
            <person name="Cooper J.A."/>
            <person name="Cree A."/>
            <person name="Curry S.M."/>
            <person name="Da Y."/>
            <person name="Dao M.D."/>
            <person name="Das B."/>
            <person name="Davila M.-L."/>
            <person name="Davy-Carroll L."/>
            <person name="Denson S."/>
            <person name="Dinh H."/>
            <person name="Ebong V.E."/>
            <person name="Edwards J.R."/>
            <person name="Egan A."/>
            <person name="El-Daye J."/>
            <person name="Escobedo L."/>
            <person name="Fernandez S."/>
            <person name="Fernando P.R."/>
            <person name="Flagg N."/>
            <person name="Forbes L.D."/>
            <person name="Fowler R.G."/>
            <person name="Fu Q."/>
            <person name="Gabisi R.A."/>
            <person name="Ganer J."/>
            <person name="Garbino Pronczuk A."/>
            <person name="Garcia R.M."/>
            <person name="Garner T."/>
            <person name="Garrett T.E."/>
            <person name="Gonzalez D.A."/>
            <person name="Hamid H."/>
            <person name="Hawkins E.S."/>
            <person name="Hirani K."/>
            <person name="Hogues M.E."/>
            <person name="Hollins B."/>
            <person name="Hsiao C.-H."/>
            <person name="Jabil R."/>
            <person name="James M.L."/>
            <person name="Jhangiani S.N."/>
            <person name="Johnson B."/>
            <person name="Johnson Q."/>
            <person name="Joshi V."/>
            <person name="Kalu J.B."/>
            <person name="Kam C."/>
            <person name="Kashfia A."/>
            <person name="Keebler J."/>
            <person name="Kisamo H."/>
            <person name="Kovar C.L."/>
            <person name="Lago L.A."/>
            <person name="Lai C.-Y."/>
            <person name="Laidlaw J."/>
            <person name="Lara F."/>
            <person name="Le T.-K."/>
            <person name="Lee S.L."/>
            <person name="Legall F.H."/>
            <person name="Lemon S.J."/>
            <person name="Lewis L.R."/>
            <person name="Li B."/>
            <person name="Liu Y."/>
            <person name="Liu Y.-S."/>
            <person name="Lopez J."/>
            <person name="Lozado R.J."/>
            <person name="Lu J."/>
            <person name="Madu R.C."/>
            <person name="Maheshwari M."/>
            <person name="Maheshwari R."/>
            <person name="Malloy K."/>
            <person name="Martinez E."/>
            <person name="Mathew T."/>
            <person name="Mercado I.C."/>
            <person name="Mercado C."/>
            <person name="Meyer B."/>
            <person name="Montgomery K."/>
            <person name="Morgan M.B."/>
            <person name="Munidasa M."/>
            <person name="Nazareth L.V."/>
            <person name="Nelson J."/>
            <person name="Ng B.M."/>
            <person name="Nguyen N.B."/>
            <person name="Nguyen P.Q."/>
            <person name="Nguyen T."/>
            <person name="Obregon M."/>
            <person name="Okwuonu G.O."/>
            <person name="Onwere C.G."/>
            <person name="Orozco G."/>
            <person name="Parra A."/>
            <person name="Patel S."/>
            <person name="Patil S."/>
            <person name="Perez A."/>
            <person name="Perez Y."/>
            <person name="Pham C."/>
            <person name="Primus E.L."/>
            <person name="Pu L.-L."/>
            <person name="Puazo M."/>
            <person name="Qin X."/>
            <person name="Quiroz J.B."/>
            <person name="Reese J."/>
            <person name="Richards S."/>
            <person name="Rives C.M."/>
            <person name="Robberts R."/>
            <person name="Ruiz S.J."/>
            <person name="Ruiz M.J."/>
            <person name="Santibanez J."/>
            <person name="Schneider B.W."/>
            <person name="Sisson I."/>
            <person name="Smith M."/>
            <person name="Sodergren E."/>
            <person name="Song X.-Z."/>
            <person name="Song B.B."/>
            <person name="Summersgill H."/>
            <person name="Thelus R."/>
            <person name="Thornton R.D."/>
            <person name="Trejos Z.Y."/>
            <person name="Usmani K."/>
            <person name="Vattathil S."/>
            <person name="Villasana D."/>
            <person name="Walker D.L."/>
            <person name="Wang S."/>
            <person name="Wang K."/>
            <person name="White C.S."/>
            <person name="Williams A.C."/>
            <person name="Williamson J."/>
            <person name="Wilson K."/>
            <person name="Woghiren I.O."/>
            <person name="Woodworth J.R."/>
            <person name="Worley K.C."/>
            <person name="Wright R.A."/>
            <person name="Wu W."/>
            <person name="Young L."/>
            <person name="Zhang L."/>
            <person name="Zhang J."/>
            <person name="Zhu Y."/>
            <person name="Muzny D.M."/>
            <person name="Weinstock G."/>
            <person name="Gibbs R.A."/>
        </authorList>
    </citation>
    <scope>NUCLEOTIDE SEQUENCE [LARGE SCALE GENOMIC DNA]</scope>
    <source>
        <strain evidence="3">LSR1</strain>
    </source>
</reference>